<dbReference type="Proteomes" id="UP001140949">
    <property type="component" value="Unassembled WGS sequence"/>
</dbReference>
<comment type="caution">
    <text evidence="2">The sequence shown here is derived from an EMBL/GenBank/DDBJ whole genome shotgun (WGS) entry which is preliminary data.</text>
</comment>
<keyword evidence="3" id="KW-1185">Reference proteome</keyword>
<name>A0AAX6E6E0_IRIPA</name>
<evidence type="ECO:0000313" key="3">
    <source>
        <dbReference type="Proteomes" id="UP001140949"/>
    </source>
</evidence>
<sequence>MRPRAVVVVRWLRWRSGCSTRRWCQRGWLDIGSADECARPREGMRQAQRRAARRGSGGTGSDLRAFGKGHSPSAARLKVPSWAPPADDAADRAEEDVMASRRRHTGNRRSTLEILRRRLPSDVRRRWFERSWSWHVGEARHRSG</sequence>
<feature type="region of interest" description="Disordered" evidence="1">
    <location>
        <begin position="40"/>
        <end position="104"/>
    </location>
</feature>
<evidence type="ECO:0000313" key="2">
    <source>
        <dbReference type="EMBL" id="KAJ6799616.1"/>
    </source>
</evidence>
<accession>A0AAX6E6E0</accession>
<organism evidence="2 3">
    <name type="scientific">Iris pallida</name>
    <name type="common">Sweet iris</name>
    <dbReference type="NCBI Taxonomy" id="29817"/>
    <lineage>
        <taxon>Eukaryota</taxon>
        <taxon>Viridiplantae</taxon>
        <taxon>Streptophyta</taxon>
        <taxon>Embryophyta</taxon>
        <taxon>Tracheophyta</taxon>
        <taxon>Spermatophyta</taxon>
        <taxon>Magnoliopsida</taxon>
        <taxon>Liliopsida</taxon>
        <taxon>Asparagales</taxon>
        <taxon>Iridaceae</taxon>
        <taxon>Iridoideae</taxon>
        <taxon>Irideae</taxon>
        <taxon>Iris</taxon>
    </lineage>
</organism>
<dbReference type="EMBL" id="JANAVB010039620">
    <property type="protein sequence ID" value="KAJ6799616.1"/>
    <property type="molecule type" value="Genomic_DNA"/>
</dbReference>
<gene>
    <name evidence="2" type="ORF">M6B38_206540</name>
</gene>
<proteinExistence type="predicted"/>
<protein>
    <submittedName>
        <fullName evidence="2">Pollen-specific leucine-rich repeat extensin-like protein 4</fullName>
    </submittedName>
</protein>
<evidence type="ECO:0000256" key="1">
    <source>
        <dbReference type="SAM" id="MobiDB-lite"/>
    </source>
</evidence>
<reference evidence="2" key="2">
    <citation type="submission" date="2023-04" db="EMBL/GenBank/DDBJ databases">
        <authorList>
            <person name="Bruccoleri R.E."/>
            <person name="Oakeley E.J."/>
            <person name="Faust A.-M."/>
            <person name="Dessus-Babus S."/>
            <person name="Altorfer M."/>
            <person name="Burckhardt D."/>
            <person name="Oertli M."/>
            <person name="Naumann U."/>
            <person name="Petersen F."/>
            <person name="Wong J."/>
        </authorList>
    </citation>
    <scope>NUCLEOTIDE SEQUENCE</scope>
    <source>
        <strain evidence="2">GSM-AAB239-AS_SAM_17_03QT</strain>
        <tissue evidence="2">Leaf</tissue>
    </source>
</reference>
<dbReference type="AlphaFoldDB" id="A0AAX6E6E0"/>
<reference evidence="2" key="1">
    <citation type="journal article" date="2023" name="GigaByte">
        <title>Genome assembly of the bearded iris, Iris pallida Lam.</title>
        <authorList>
            <person name="Bruccoleri R.E."/>
            <person name="Oakeley E.J."/>
            <person name="Faust A.M.E."/>
            <person name="Altorfer M."/>
            <person name="Dessus-Babus S."/>
            <person name="Burckhardt D."/>
            <person name="Oertli M."/>
            <person name="Naumann U."/>
            <person name="Petersen F."/>
            <person name="Wong J."/>
        </authorList>
    </citation>
    <scope>NUCLEOTIDE SEQUENCE</scope>
    <source>
        <strain evidence="2">GSM-AAB239-AS_SAM_17_03QT</strain>
    </source>
</reference>